<accession>A0A1E4SNA2</accession>
<protein>
    <recommendedName>
        <fullName evidence="2">histidine kinase</fullName>
        <ecNumber evidence="2">2.7.13.3</ecNumber>
    </recommendedName>
</protein>
<feature type="modified residue" description="4-aspartylphosphate" evidence="10">
    <location>
        <position position="2239"/>
    </location>
</feature>
<feature type="non-terminal residue" evidence="15">
    <location>
        <position position="1"/>
    </location>
</feature>
<dbReference type="GO" id="GO:0000155">
    <property type="term" value="F:phosphorelay sensor kinase activity"/>
    <property type="evidence" value="ECO:0007669"/>
    <property type="project" value="InterPro"/>
</dbReference>
<evidence type="ECO:0000256" key="2">
    <source>
        <dbReference type="ARBA" id="ARBA00012438"/>
    </source>
</evidence>
<evidence type="ECO:0000256" key="11">
    <source>
        <dbReference type="SAM" id="MobiDB-lite"/>
    </source>
</evidence>
<dbReference type="GO" id="GO:0071555">
    <property type="term" value="P:cell wall organization"/>
    <property type="evidence" value="ECO:0007669"/>
    <property type="project" value="UniProtKB-KW"/>
</dbReference>
<dbReference type="SMART" id="SM00387">
    <property type="entry name" value="HATPase_c"/>
    <property type="match status" value="1"/>
</dbReference>
<name>A0A1E4SNA2_9ASCO</name>
<dbReference type="SMART" id="SM00065">
    <property type="entry name" value="GAF"/>
    <property type="match status" value="1"/>
</dbReference>
<dbReference type="Pfam" id="PF02518">
    <property type="entry name" value="HATPase_c"/>
    <property type="match status" value="1"/>
</dbReference>
<dbReference type="PANTHER" id="PTHR45339:SF1">
    <property type="entry name" value="HYBRID SIGNAL TRANSDUCTION HISTIDINE KINASE J"/>
    <property type="match status" value="1"/>
</dbReference>
<evidence type="ECO:0000256" key="5">
    <source>
        <dbReference type="ARBA" id="ARBA00022741"/>
    </source>
</evidence>
<dbReference type="SUPFAM" id="SSF47384">
    <property type="entry name" value="Homodimeric domain of signal transducing histidine kinase"/>
    <property type="match status" value="1"/>
</dbReference>
<dbReference type="PROSITE" id="PS50109">
    <property type="entry name" value="HIS_KIN"/>
    <property type="match status" value="1"/>
</dbReference>
<dbReference type="InterPro" id="IPR027417">
    <property type="entry name" value="P-loop_NTPase"/>
</dbReference>
<keyword evidence="8" id="KW-0902">Two-component regulatory system</keyword>
<dbReference type="InterPro" id="IPR003661">
    <property type="entry name" value="HisK_dim/P_dom"/>
</dbReference>
<reference evidence="16" key="1">
    <citation type="submission" date="2016-05" db="EMBL/GenBank/DDBJ databases">
        <title>Comparative genomics of biotechnologically important yeasts.</title>
        <authorList>
            <consortium name="DOE Joint Genome Institute"/>
            <person name="Riley R."/>
            <person name="Haridas S."/>
            <person name="Wolfe K.H."/>
            <person name="Lopes M.R."/>
            <person name="Hittinger C.T."/>
            <person name="Goker M."/>
            <person name="Salamov A."/>
            <person name="Wisecaver J."/>
            <person name="Long T.M."/>
            <person name="Aerts A.L."/>
            <person name="Barry K."/>
            <person name="Choi C."/>
            <person name="Clum A."/>
            <person name="Coughlan A.Y."/>
            <person name="Deshpande S."/>
            <person name="Douglass A.P."/>
            <person name="Hanson S.J."/>
            <person name="Klenk H.-P."/>
            <person name="Labutti K."/>
            <person name="Lapidus A."/>
            <person name="Lindquist E."/>
            <person name="Lipzen A."/>
            <person name="Meier-Kolthoff J.P."/>
            <person name="Ohm R.A."/>
            <person name="Otillar R.P."/>
            <person name="Pangilinan J."/>
            <person name="Peng Y."/>
            <person name="Rokas A."/>
            <person name="Rosa C.A."/>
            <person name="Scheuner C."/>
            <person name="Sibirny A.A."/>
            <person name="Slot J.C."/>
            <person name="Stielow J.B."/>
            <person name="Sun H."/>
            <person name="Kurtzman C.P."/>
            <person name="Blackwell M."/>
            <person name="Grigoriev I.V."/>
            <person name="Jeffries T.W."/>
        </authorList>
    </citation>
    <scope>NUCLEOTIDE SEQUENCE [LARGE SCALE GENOMIC DNA]</scope>
    <source>
        <strain evidence="16">NRRL Y-17324</strain>
    </source>
</reference>
<dbReference type="PROSITE" id="PS50110">
    <property type="entry name" value="RESPONSE_REGULATORY"/>
    <property type="match status" value="1"/>
</dbReference>
<dbReference type="Pfam" id="PF00512">
    <property type="entry name" value="HisKA"/>
    <property type="match status" value="1"/>
</dbReference>
<dbReference type="STRING" id="984487.A0A1E4SNA2"/>
<keyword evidence="9" id="KW-0961">Cell wall biogenesis/degradation</keyword>
<dbReference type="SMART" id="SM00448">
    <property type="entry name" value="REC"/>
    <property type="match status" value="1"/>
</dbReference>
<dbReference type="GeneID" id="30982873"/>
<evidence type="ECO:0000259" key="12">
    <source>
        <dbReference type="PROSITE" id="PS50011"/>
    </source>
</evidence>
<dbReference type="EMBL" id="KV453910">
    <property type="protein sequence ID" value="ODV80976.1"/>
    <property type="molecule type" value="Genomic_DNA"/>
</dbReference>
<evidence type="ECO:0000256" key="3">
    <source>
        <dbReference type="ARBA" id="ARBA00022553"/>
    </source>
</evidence>
<dbReference type="EC" id="2.7.13.3" evidence="2"/>
<dbReference type="InterPro" id="IPR029016">
    <property type="entry name" value="GAF-like_dom_sf"/>
</dbReference>
<dbReference type="GO" id="GO:0097308">
    <property type="term" value="P:cellular response to farnesol"/>
    <property type="evidence" value="ECO:0007669"/>
    <property type="project" value="UniProtKB-ARBA"/>
</dbReference>
<dbReference type="Gene3D" id="3.40.50.2300">
    <property type="match status" value="1"/>
</dbReference>
<dbReference type="InterPro" id="IPR036097">
    <property type="entry name" value="HisK_dim/P_sf"/>
</dbReference>
<feature type="region of interest" description="Disordered" evidence="11">
    <location>
        <begin position="1591"/>
        <end position="1611"/>
    </location>
</feature>
<dbReference type="PRINTS" id="PR00344">
    <property type="entry name" value="BCTRLSENSOR"/>
</dbReference>
<evidence type="ECO:0000256" key="9">
    <source>
        <dbReference type="ARBA" id="ARBA00023316"/>
    </source>
</evidence>
<dbReference type="CDD" id="cd17546">
    <property type="entry name" value="REC_hyHK_CKI1_RcsC-like"/>
    <property type="match status" value="1"/>
</dbReference>
<dbReference type="CDD" id="cd16922">
    <property type="entry name" value="HATPase_EvgS-ArcB-TorS-like"/>
    <property type="match status" value="1"/>
</dbReference>
<dbReference type="SUPFAM" id="SSF52540">
    <property type="entry name" value="P-loop containing nucleoside triphosphate hydrolases"/>
    <property type="match status" value="1"/>
</dbReference>
<feature type="domain" description="Response regulatory" evidence="14">
    <location>
        <begin position="2185"/>
        <end position="2311"/>
    </location>
</feature>
<evidence type="ECO:0000313" key="16">
    <source>
        <dbReference type="Proteomes" id="UP000094285"/>
    </source>
</evidence>
<keyword evidence="3 10" id="KW-0597">Phosphoprotein</keyword>
<dbReference type="Gene3D" id="3.30.450.40">
    <property type="match status" value="1"/>
</dbReference>
<comment type="catalytic activity">
    <reaction evidence="1">
        <text>ATP + protein L-histidine = ADP + protein N-phospho-L-histidine.</text>
        <dbReference type="EC" id="2.7.13.3"/>
    </reaction>
</comment>
<dbReference type="InterPro" id="IPR005467">
    <property type="entry name" value="His_kinase_dom"/>
</dbReference>
<dbReference type="FunFam" id="3.30.565.10:FF:000010">
    <property type="entry name" value="Sensor histidine kinase RcsC"/>
    <property type="match status" value="1"/>
</dbReference>
<dbReference type="GO" id="GO:0005524">
    <property type="term" value="F:ATP binding"/>
    <property type="evidence" value="ECO:0007669"/>
    <property type="project" value="UniProtKB-KW"/>
</dbReference>
<keyword evidence="4" id="KW-0808">Transferase</keyword>
<sequence length="2314" mass="262849">KSFLNNINYVTHNDHYLNETENFSLSPRYVDGAYQDYVSLYPDIIPGYTLLKQFNSTFEKADIVYHAVTTNDGVNTSTNVAIRLSPNILKNVPLSRFLNEWYILSGLNVPHRHRIFGNEAISNKYFESGPKSKVDYSRPDIYHPITLPRDLPGILYPVKVLTLNSQREQCRLALIYLDNNYRSLRDFAFEEQEEVYDLNNNLDSAASMSSASSMSNNVFGSMNGYSGQGVGGVTSSGFGGSVNMGNLLFDEIANKIKQTPKSPLKVIEILSDMIKVLDTLAIVHEFGVVHNNITSINILKSETDNTDVKLSGWDFCFTIQPEDSTFDYRKRHLTQLPELLPYLSPELCGEANRGVDYRSDFYSVGIVLYELLVGCTPFFSDSPSKIIRRHILQKPVAPSLIAHAWITDDLSDIIMKLLEKDPDNRYSDCHSLINDLIQSKNEYIDTVTNLGDSVVRYWTKREDTKGYLVKETTRNLEKCGVAPIFLYPRGVYGRDEQYKKIFEKYENLSTGVNMLFITGEMGSGKTTLINDIRSSTISTNDFYFHWKFDSSETSVTIYTCFLHGIKVIVNQIMSSSQEIIHRWRDLIITKIQVDLRVLFLVIPELKVFLGPAYDTLVESDPRFQSTSQDHLVNLELKFRYIIKAFFCLIGFQGLTMFLDDIQWCSLSEWAMFGEIFDYFQSNELENEISIKMVAAYTDNACENHKEYDQQIKESKEKSKNGIDYFLLKFLGASSVHNHVFELKRLESNGFLDYINAGFSYIRDGSILARNEQTSMSSMFGSLQLSINQIDDSTKFVASKIFEISKGNVLLARYLIASSLLNGEIQFGESRINSGSKWVIDLEKHQFRTGTDIMNHFLKSALTDKARDILNFAAVNSDGYYFHLSQLMIVSNLSLKEVYELLHLCVETGVIIPTSYYHKIPFHLITSDAFPFDISDSSIWELAGQTRYKFYHDSIRYQFINEMNDNDELEEYHRLSALRSYKRISKQAEFSISNYLKMANHFSSSCGVARVEDIEIYKKVLIQAGRYASSTYNSKAALKYFEAADTFIDKNDTKTKLKSVITICQSQQLLKRYDECLKYIEDVQSQFDFDETVFLLAKVKCYIQSGSYEEGVKTAVKGLQKIGIDVYYDNEKSRKLYHKIIDKVPISIPEIRELKASKKATSPIILLVYELISDIIVPCYTTKFNYLAKYLVAQLVTLIKSYGVSTFCSIPLLDFANSFISKKDKAYYMKGLEFCKIALDIVKSTENVSSELIKNTYEFYILTVAVYIEPIPQVLKYYDIYIRSKRPFVRSHSASMNFLTEASKYLLFQLSGYPFDSIISSKVSDQLDFSTSNGSHLYGYSLLHGDISLEEFEAKYPLDGNPRHNTFLFHVSKMAYLNTCDRFNEVRDMILSGVHELLEYLPLGLVHIGYSYHCIISLTKCDFTDQEQRVRANKIVEESLALFQLWSELCPSTYESKYRTLRALHDKYNENISPLIILDAFDEAIDLGRNNNNWYDVGMASYFCANWLSKKGHGTKRVIHYAKTALEVFKILDDRLLVAMIQKKFGTSMEDGYNWAGLKVPDRLLQGIKPYSFPEMSESLTTVKSKFQVQPAVAPKSNRRDKTQKQHKIFSKGDSSTDFNKAVKSCLLISESSTDTMIVLKLLESTIMFMDVDYGVTVIREDNDEPHIRAIGSANTVYNVDNQPLSSRGDICPFSLLMHVLHTGEIVNKDEDHVMFSNRFGKDDYYQRNNCTSMICIPLKNQSGVFGALYLENQKPLIKKGMPFFDAKKKDLLDLLCSQAAVSLSKAKLYSQMEIAKSAAEDATAEKASFLANMSHEIRTPFNSLLSCSIFLLDTELTKTQREYVETIRSSAMVTLNIIDGILAFSKIEHGSFTLDNAPFSLCDCIESSMQLSGEQAAVNDLELVFLNRSQNIKSIIGDVTRFRQIIINLVGNAIKFTSAGSIIVEATAREISPDRVELCIYVKDSGIGIPEESRNKVFGAFSQVDGSSRREFGGSGLGLAISKKLSDIMGGDLGFHSSEGVGSTFYFIVNSQVEFHEKPEIYFGTEIAKSLGVTNQVLIIDDHINGRMSLKETLEYFGLEVTTINNLTEIRQNIDEFSFIFIHESHYDNFKKYQSVIHDKCKIVVLALFGKSLPKDIEDHSVLLSPFQRLKLINIIESTINGERKTDTSLKVANHTLLAERFPLRILLAEDNVVNTKVALQHLKKFGYHADHAKDGVEVISRCEALLAESKFYDVILMDIQMPRKDGINATIELNESFTAKGKEDYIPKIVALTANVAGDDRERSLSCGMVDFISKPVVPSELERVLTSLGKQI</sequence>
<dbReference type="Gene3D" id="1.10.510.10">
    <property type="entry name" value="Transferase(Phosphotransferase) domain 1"/>
    <property type="match status" value="1"/>
</dbReference>
<dbReference type="OrthoDB" id="60033at2759"/>
<dbReference type="InterPro" id="IPR011006">
    <property type="entry name" value="CheY-like_superfamily"/>
</dbReference>
<dbReference type="SMART" id="SM00220">
    <property type="entry name" value="S_TKc"/>
    <property type="match status" value="1"/>
</dbReference>
<organism evidence="15 16">
    <name type="scientific">Suhomyces tanzawaensis NRRL Y-17324</name>
    <dbReference type="NCBI Taxonomy" id="984487"/>
    <lineage>
        <taxon>Eukaryota</taxon>
        <taxon>Fungi</taxon>
        <taxon>Dikarya</taxon>
        <taxon>Ascomycota</taxon>
        <taxon>Saccharomycotina</taxon>
        <taxon>Pichiomycetes</taxon>
        <taxon>Debaryomycetaceae</taxon>
        <taxon>Suhomyces</taxon>
    </lineage>
</organism>
<dbReference type="GO" id="GO:1900445">
    <property type="term" value="P:positive regulation of filamentous growth of a population of unicellular organisms in response to biotic stimulus"/>
    <property type="evidence" value="ECO:0007669"/>
    <property type="project" value="UniProtKB-ARBA"/>
</dbReference>
<feature type="domain" description="Protein kinase" evidence="12">
    <location>
        <begin position="120"/>
        <end position="444"/>
    </location>
</feature>
<dbReference type="InterPro" id="IPR003594">
    <property type="entry name" value="HATPase_dom"/>
</dbReference>
<dbReference type="InterPro" id="IPR011009">
    <property type="entry name" value="Kinase-like_dom_sf"/>
</dbReference>
<dbReference type="Gene3D" id="1.10.287.130">
    <property type="match status" value="1"/>
</dbReference>
<dbReference type="InterPro" id="IPR036890">
    <property type="entry name" value="HATPase_C_sf"/>
</dbReference>
<dbReference type="GO" id="GO:0036180">
    <property type="term" value="P:filamentous growth of a population of unicellular organisms in response to biotic stimulus"/>
    <property type="evidence" value="ECO:0007669"/>
    <property type="project" value="UniProtKB-ARBA"/>
</dbReference>
<evidence type="ECO:0000259" key="13">
    <source>
        <dbReference type="PROSITE" id="PS50109"/>
    </source>
</evidence>
<evidence type="ECO:0000313" key="15">
    <source>
        <dbReference type="EMBL" id="ODV80976.1"/>
    </source>
</evidence>
<dbReference type="InterPro" id="IPR041664">
    <property type="entry name" value="AAA_16"/>
</dbReference>
<dbReference type="InterPro" id="IPR000719">
    <property type="entry name" value="Prot_kinase_dom"/>
</dbReference>
<feature type="domain" description="Histidine kinase" evidence="13">
    <location>
        <begin position="1812"/>
        <end position="2033"/>
    </location>
</feature>
<dbReference type="SUPFAM" id="SSF55781">
    <property type="entry name" value="GAF domain-like"/>
    <property type="match status" value="1"/>
</dbReference>
<proteinExistence type="predicted"/>
<evidence type="ECO:0000256" key="1">
    <source>
        <dbReference type="ARBA" id="ARBA00000085"/>
    </source>
</evidence>
<keyword evidence="6" id="KW-0418">Kinase</keyword>
<dbReference type="InterPro" id="IPR004358">
    <property type="entry name" value="Sig_transdc_His_kin-like_C"/>
</dbReference>
<evidence type="ECO:0000256" key="8">
    <source>
        <dbReference type="ARBA" id="ARBA00023012"/>
    </source>
</evidence>
<dbReference type="Proteomes" id="UP000094285">
    <property type="component" value="Unassembled WGS sequence"/>
</dbReference>
<dbReference type="InterPro" id="IPR003018">
    <property type="entry name" value="GAF"/>
</dbReference>
<dbReference type="SUPFAM" id="SSF56112">
    <property type="entry name" value="Protein kinase-like (PK-like)"/>
    <property type="match status" value="1"/>
</dbReference>
<evidence type="ECO:0000259" key="14">
    <source>
        <dbReference type="PROSITE" id="PS50110"/>
    </source>
</evidence>
<dbReference type="SMART" id="SM00388">
    <property type="entry name" value="HisKA"/>
    <property type="match status" value="1"/>
</dbReference>
<gene>
    <name evidence="15" type="ORF">CANTADRAFT_37904</name>
</gene>
<dbReference type="GO" id="GO:0006950">
    <property type="term" value="P:response to stress"/>
    <property type="evidence" value="ECO:0007669"/>
    <property type="project" value="UniProtKB-ARBA"/>
</dbReference>
<dbReference type="RefSeq" id="XP_020066098.1">
    <property type="nucleotide sequence ID" value="XM_020208736.1"/>
</dbReference>
<dbReference type="PROSITE" id="PS50011">
    <property type="entry name" value="PROTEIN_KINASE_DOM"/>
    <property type="match status" value="1"/>
</dbReference>
<evidence type="ECO:0000256" key="4">
    <source>
        <dbReference type="ARBA" id="ARBA00022679"/>
    </source>
</evidence>
<keyword evidence="7" id="KW-0067">ATP-binding</keyword>
<dbReference type="FunFam" id="1.10.287.130:FF:000002">
    <property type="entry name" value="Two-component osmosensing histidine kinase"/>
    <property type="match status" value="1"/>
</dbReference>
<dbReference type="SUPFAM" id="SSF52172">
    <property type="entry name" value="CheY-like"/>
    <property type="match status" value="2"/>
</dbReference>
<dbReference type="Pfam" id="PF13191">
    <property type="entry name" value="AAA_16"/>
    <property type="match status" value="1"/>
</dbReference>
<evidence type="ECO:0000256" key="6">
    <source>
        <dbReference type="ARBA" id="ARBA00022777"/>
    </source>
</evidence>
<evidence type="ECO:0000256" key="7">
    <source>
        <dbReference type="ARBA" id="ARBA00022840"/>
    </source>
</evidence>
<evidence type="ECO:0000256" key="10">
    <source>
        <dbReference type="PROSITE-ProRule" id="PRU00169"/>
    </source>
</evidence>
<dbReference type="Gene3D" id="3.40.50.300">
    <property type="entry name" value="P-loop containing nucleotide triphosphate hydrolases"/>
    <property type="match status" value="1"/>
</dbReference>
<dbReference type="Pfam" id="PF01590">
    <property type="entry name" value="GAF"/>
    <property type="match status" value="1"/>
</dbReference>
<feature type="non-terminal residue" evidence="15">
    <location>
        <position position="2314"/>
    </location>
</feature>
<dbReference type="Pfam" id="PF25503">
    <property type="entry name" value="TPR_CHK1"/>
    <property type="match status" value="1"/>
</dbReference>
<dbReference type="SUPFAM" id="SSF55874">
    <property type="entry name" value="ATPase domain of HSP90 chaperone/DNA topoisomerase II/histidine kinase"/>
    <property type="match status" value="1"/>
</dbReference>
<dbReference type="CDD" id="cd00082">
    <property type="entry name" value="HisKA"/>
    <property type="match status" value="1"/>
</dbReference>
<dbReference type="Gene3D" id="3.30.565.10">
    <property type="entry name" value="Histidine kinase-like ATPase, C-terminal domain"/>
    <property type="match status" value="1"/>
</dbReference>
<keyword evidence="5" id="KW-0547">Nucleotide-binding</keyword>
<keyword evidence="16" id="KW-1185">Reference proteome</keyword>
<dbReference type="InterPro" id="IPR001789">
    <property type="entry name" value="Sig_transdc_resp-reg_receiver"/>
</dbReference>
<dbReference type="Pfam" id="PF00069">
    <property type="entry name" value="Pkinase"/>
    <property type="match status" value="1"/>
</dbReference>
<dbReference type="PANTHER" id="PTHR45339">
    <property type="entry name" value="HYBRID SIGNAL TRANSDUCTION HISTIDINE KINASE J"/>
    <property type="match status" value="1"/>
</dbReference>
<dbReference type="Pfam" id="PF00072">
    <property type="entry name" value="Response_reg"/>
    <property type="match status" value="1"/>
</dbReference>